<gene>
    <name evidence="4" type="ORF">BLE401_09290</name>
</gene>
<dbReference type="InterPro" id="IPR015943">
    <property type="entry name" value="WD40/YVTN_repeat-like_dom_sf"/>
</dbReference>
<evidence type="ECO:0000313" key="5">
    <source>
        <dbReference type="Proteomes" id="UP000234271"/>
    </source>
</evidence>
<dbReference type="SUPFAM" id="SSF75011">
    <property type="entry name" value="3-carboxy-cis,cis-mucoante lactonizing enzyme"/>
    <property type="match status" value="1"/>
</dbReference>
<dbReference type="GO" id="GO:0006006">
    <property type="term" value="P:glucose metabolic process"/>
    <property type="evidence" value="ECO:0007669"/>
    <property type="project" value="UniProtKB-KW"/>
</dbReference>
<dbReference type="EMBL" id="CP018889">
    <property type="protein sequence ID" value="AUI68882.1"/>
    <property type="molecule type" value="Genomic_DNA"/>
</dbReference>
<dbReference type="OrthoDB" id="5618952at2"/>
<keyword evidence="2" id="KW-0119">Carbohydrate metabolism</keyword>
<feature type="domain" description="DUF11" evidence="3">
    <location>
        <begin position="414"/>
        <end position="516"/>
    </location>
</feature>
<name>A0A2N9YEI1_9GAMM</name>
<evidence type="ECO:0000256" key="2">
    <source>
        <dbReference type="ARBA" id="ARBA00022526"/>
    </source>
</evidence>
<dbReference type="SUPFAM" id="SSF50956">
    <property type="entry name" value="Thermostable phytase (3-phytase)"/>
    <property type="match status" value="1"/>
</dbReference>
<evidence type="ECO:0000259" key="3">
    <source>
        <dbReference type="Pfam" id="PF01345"/>
    </source>
</evidence>
<dbReference type="GO" id="GO:0017057">
    <property type="term" value="F:6-phosphogluconolactonase activity"/>
    <property type="evidence" value="ECO:0007669"/>
    <property type="project" value="TreeGrafter"/>
</dbReference>
<dbReference type="NCBIfam" id="TIGR01451">
    <property type="entry name" value="B_ant_repeat"/>
    <property type="match status" value="6"/>
</dbReference>
<feature type="domain" description="DUF11" evidence="3">
    <location>
        <begin position="1390"/>
        <end position="1501"/>
    </location>
</feature>
<dbReference type="InterPro" id="IPR011044">
    <property type="entry name" value="Quino_amine_DH_bsu"/>
</dbReference>
<organism evidence="4 5">
    <name type="scientific">Beggiatoa leptomitoformis</name>
    <dbReference type="NCBI Taxonomy" id="288004"/>
    <lineage>
        <taxon>Bacteria</taxon>
        <taxon>Pseudomonadati</taxon>
        <taxon>Pseudomonadota</taxon>
        <taxon>Gammaproteobacteria</taxon>
        <taxon>Thiotrichales</taxon>
        <taxon>Thiotrichaceae</taxon>
        <taxon>Beggiatoa</taxon>
    </lineage>
</organism>
<dbReference type="KEGG" id="blep:AL038_14965"/>
<dbReference type="InterPro" id="IPR050282">
    <property type="entry name" value="Cycloisomerase_2"/>
</dbReference>
<comment type="similarity">
    <text evidence="1">Belongs to the cycloisomerase 2 family.</text>
</comment>
<evidence type="ECO:0000256" key="1">
    <source>
        <dbReference type="ARBA" id="ARBA00005564"/>
    </source>
</evidence>
<dbReference type="SUPFAM" id="SSF50969">
    <property type="entry name" value="YVTN repeat-like/Quinoprotein amine dehydrogenase"/>
    <property type="match status" value="1"/>
</dbReference>
<dbReference type="Pfam" id="PF01345">
    <property type="entry name" value="DUF11"/>
    <property type="match status" value="6"/>
</dbReference>
<dbReference type="PANTHER" id="PTHR30344">
    <property type="entry name" value="6-PHOSPHOGLUCONOLACTONASE-RELATED"/>
    <property type="match status" value="1"/>
</dbReference>
<keyword evidence="5" id="KW-1185">Reference proteome</keyword>
<dbReference type="InterPro" id="IPR019405">
    <property type="entry name" value="Lactonase_7-beta_prop"/>
</dbReference>
<dbReference type="Pfam" id="PF10282">
    <property type="entry name" value="Lactonase"/>
    <property type="match status" value="3"/>
</dbReference>
<dbReference type="InterPro" id="IPR013783">
    <property type="entry name" value="Ig-like_fold"/>
</dbReference>
<feature type="domain" description="DUF11" evidence="3">
    <location>
        <begin position="542"/>
        <end position="650"/>
    </location>
</feature>
<dbReference type="InterPro" id="IPR047589">
    <property type="entry name" value="DUF11_rpt"/>
</dbReference>
<dbReference type="PANTHER" id="PTHR30344:SF1">
    <property type="entry name" value="6-PHOSPHOGLUCONOLACTONASE"/>
    <property type="match status" value="1"/>
</dbReference>
<protein>
    <submittedName>
        <fullName evidence="4">Beta-propeller fold lactonase family protein</fullName>
    </submittedName>
</protein>
<dbReference type="InterPro" id="IPR001434">
    <property type="entry name" value="OmcB-like_DUF11"/>
</dbReference>
<dbReference type="SMART" id="SM00320">
    <property type="entry name" value="WD40"/>
    <property type="match status" value="7"/>
</dbReference>
<dbReference type="InterPro" id="IPR001680">
    <property type="entry name" value="WD40_rpt"/>
</dbReference>
<proteinExistence type="inferred from homology"/>
<dbReference type="STRING" id="288004.AL038_14965"/>
<sequence length="2309" mass="237085">MIASKCLSRWSLYSVYAQTIKLSYFLKILLTLWVFCITPSAFALTFLQAQIDGTNGVDGIARPNGIATSPDGLFVYVTSSIDNAITVFQRDTVSGSATLGQLIFVQVVRSTDISGAGLVGANSVAISPDGRHLYVTGVTDSSLTVFTRNTTTGMLSLVEVQKDGVGTVTDMLFANVVTLSPDGTRVYVTAAGDNALNVFARDSNTGVLTLLGVQIDGVNGVDGLAGAADVKAISDGTNTFIYVASSNDNAVTVFAKQSSGELVFIKTYKDGVDDISNLLGANGLAFSPTNSQLYVASATSSSLTSFTRNSDGTLVFSAVYNNNQNGFTGLSGARNVAVSTDGTKVYVAGFNDNAVVSLKRDATGVLTVDDVAKQGTTASSLQGISAIATTGAYLYAVAYYSGAVNAFVGSSENLQISNTASATTLEINTAFTYTATVSNTGLAANNVTVTITLPTGIILNSSQTLPSECSASSSSLILCSLTTLAEGQSVPFVLPLKTSTTEGTLTLKSQVTSTKTTTAKTTTQAITVQTVKVDLELIDVFATPSTASVNTNFNYTISLQNKQNTASGVTLSATLPTEVSYVSGSQGCSSTTSSTVTCALGVLDALGNATTTVTLVVKATNIATAATASFSVASSNTDANSSNNSKSLSVSITGSVAEVSASITSDRDSVLVDENITYIVTVVNNGPSSTAAELTASLVGNATISSVSAANGLCSTVTNNSFTCTLSAIGVTTTSNTTTVTIVAKATALGGATLGAVVAPTVYDPTTPNTASRTVTITSPSADISVDLTASPSPVLAGNNLTYTATVTNAGPSTASTVTLTQTLPTGATVVGTPSITSGQCTVASNIITCTVSSLGTAATQNAVVMTSVIQPTTSGSLSSTLSATVATPTDSNTANNSKTLITAVTQSNADLEINALTATPDPVLVGNLVSYSTTIKNNGADSASAVVLTQTLDSNVAFISASNTACNYAASVVTCNLGMVTKDQSVTVTIIAQPSTLGTISFTAKVASDSADSVTTNNQQTITTQVSSPTTLIYVGTLKDGSNGQNMQRANGVTVSPDGKHVYVSSFGSNAVNIFTRDAVNAGQLTYVSSAINGTNGVTGLGGASNASVTPDGKHLYVASFTDSSLAVFSRDASSGVLSFITSYSGLSGAFDVKTTDSYVYVANVNDDSITVFSRDATTGKLTVVETQRTGLLDGVVGLTLTTDGKQLLAAASVSNSINVYNRDISTGALTLLQTLTNNTNGVTGLNGVSGLSVTTDGKFAYAVSGTDNAVVTFSRNLETGILSFVQVLRDGVDGLDGLGGAFAVLASPDGNYVYVTATSDNAITVFVRNLSTGALTLLDSLVDGVETVDGLAGARGLALSTGGANVYVTGFNDNAVSTFRISSADVSLSLQANPSGALLVGANLSYVLTVTNAGSDTATGVTVRDTLPAGVSFVSASTSQGVCSQASNIVTCSLDSLATGKTATITLLVQTVSAGKLSNSAIVGANQFDPDSSNNSASVENTAATTADLTITMTASPNPASQFGDLTYTITMTNNDNTNTAQGIYLTDLLPTNTTFSSAMVGTDSSACEYDSSLRTVTCLLSSLPAKQSAIVNIVVVTAEAGTLTNTVNVVTDTVDPTANTATLAVEVVLNIISETIDNTGKTITNYTISTTGGVRNGTFAGTIVNQGLIYSAAGGTVEILENAEVRGGGKLGGTINNHGTIRNMTLLGGTVISGGVLRGTIRGFPAAPATLQGVLVGANAYLEYVILAPDVTLDASVTLGAGVRFQSSTNIPAGIDLTNLYPSLTDPATGSQVVDLSTDIVAGTDLLSAINALPDLKNYGLAFTQSATGLMTLVLGTDHIVVMPVSVKQASASQVAGITINADGSAIIITATRREVVVQPAVEDSSALRTALGVLGVSSYDYLSDGTLKMPVDSSLYFKARPALVTTQSNGVTGLSFQASPYTSNAIVTLFKYGAVRQQYLYGTPVDRSQLNDVLQDIPNVRSVQLNENGTGIVQIGSRTYIVVFDYVVRTGTPSSITQLQIIADQNGDGAEDALVVYMNGDRQIIYVIPQPELPVDIQAIPAVKSAGYTVSSDADENLLLSRGNVRLLLKPTEIVQLQDILSPIMTIYDDGHVLFITPTARQVTTQPLVQDLAAFTTGVQALGFSSVIQNSNGNLLLQTTNASVSSVARPSYAATLALVNNSLGVSSLSYILPNLTTLRLGFRDTNGTIWQQLIYPAAKEPENLRAFFQNMPSVQTVLFNNDGTLQVNNAQYNFIGRFDYVVTATGIPTSGIQFSTQPDANADGLTDFVVTYGNGDRQLIYRLPQ</sequence>
<feature type="domain" description="DUF11" evidence="3">
    <location>
        <begin position="911"/>
        <end position="1024"/>
    </location>
</feature>
<feature type="domain" description="DUF11" evidence="3">
    <location>
        <begin position="1510"/>
        <end position="1622"/>
    </location>
</feature>
<dbReference type="Gene3D" id="2.60.40.1170">
    <property type="entry name" value="Mu homology domain, subdomain B"/>
    <property type="match status" value="1"/>
</dbReference>
<dbReference type="RefSeq" id="WP_062154159.1">
    <property type="nucleotide sequence ID" value="NZ_CP012373.2"/>
</dbReference>
<dbReference type="Proteomes" id="UP000234271">
    <property type="component" value="Chromosome"/>
</dbReference>
<dbReference type="Gene3D" id="2.130.10.10">
    <property type="entry name" value="YVTN repeat-like/Quinoprotein amine dehydrogenase"/>
    <property type="match status" value="6"/>
</dbReference>
<dbReference type="Gene3D" id="2.60.40.10">
    <property type="entry name" value="Immunoglobulins"/>
    <property type="match status" value="1"/>
</dbReference>
<feature type="domain" description="DUF11" evidence="3">
    <location>
        <begin position="783"/>
        <end position="900"/>
    </location>
</feature>
<keyword evidence="2" id="KW-0313">Glucose metabolism</keyword>
<reference evidence="5" key="1">
    <citation type="submission" date="2016-12" db="EMBL/GenBank/DDBJ databases">
        <title>Complete Genome Sequence of Beggiatoa leptomitiformis D-401.</title>
        <authorList>
            <person name="Fomenkov A."/>
            <person name="Vincze T."/>
            <person name="Grabovich M."/>
            <person name="Anton B.P."/>
            <person name="Dubinina G."/>
            <person name="Orlova M."/>
            <person name="Belousova E."/>
            <person name="Roberts R.J."/>
        </authorList>
    </citation>
    <scope>NUCLEOTIDE SEQUENCE [LARGE SCALE GENOMIC DNA]</scope>
    <source>
        <strain evidence="5">D-401</strain>
    </source>
</reference>
<evidence type="ECO:0000313" key="4">
    <source>
        <dbReference type="EMBL" id="AUI68882.1"/>
    </source>
</evidence>
<accession>A0A2N9YEI1</accession>